<sequence length="1185" mass="129471">MAAVESPASYPESPMDEGDAVYPCKGCGEILEEGKAFELAGNRWHIDCFRCNTCGTLLDSDANLLLLGDGSLICNNCTYSCNACGNKIEDLAILTGDQAFCAACFRCRNCKRKIENLRYARTSQGIFCMRCHESLMERRRKKGKSSKASTPGTGTSGPVVLDKSLPALPPNANPPATFDSSSMDDEKSPRSTQPSRFGTDNNNNNQKRDVSPMPDERNKENLTLPASTYREGRISSVSSAAASDFDDDQGGFLPMAFDPNPPSSNSMQTSRRSDRTETETPRAKEVNNQQRDYFNTRTNSKSNHREMLRDGAQSRSASSEREKPTSPHIAQQDKGRLSTRKKEAGEDVKSSTTSPPQNKQQPQQQQRPQMQQASSTSYSLGQPDGFKLQDAPRTRKGSMRSEKFDTAQSQDVDQSLETKPNYAHSRDASGMSPRAKDVSTPDSDVNPFDDPKLQEAHNRHPARGDSLTASGRKPVATAPERSGSEGGLSASQNQSSHLRSASTVSATGSTYEASRTNGQGIESPSRSNMEIPPRAASRPSAPSKSVANGDFIAPRAAPPAPPSNGHDRRNESVTSFHSADPVSPSRGHFHKPSLGADFSMDEEMSRIIGRKDSTAGESASSMLRRVSNAVRHGRSFSDKTIPLTQRTPTSITHLEISSPLNPSNPASPAVRDDVESLKAHLRRAQQRIAELESDKMGLQETMNTSGELKQVNNELQQKRSTMAFLDTQREMVVRELEVMTEHLTRAKDTNRPLDIAGLKTDILQDFAHSLQRLKDSFGTQIEDLVHRRNELTDDIANLIQVKDKGLQEFESLSSKNTQLNELNSQLVHNIQEMYKANKVPNGNSMIDLRSGSQSNISHEISSLSSAPNEGHEAGEAHAILTAPQVVNIRKGQPKRFNWKKGGRDVAKNITRGMKGAFVKDGQYDINGMPIGPPQAMSGAPSSADSSRQGSSATDGGRGGLGFFGQKNGLKPGQLGTQLKNSSSSNLLGGNDPSMLFGSDLVARTDLEKRMIPAIVTRCIDEVEERGMDAEGVYRKSGGSGQVKMVQAGFEKDGNFDISDPDLDIHAVTSCLKQYFRKLPNPLITYDAYEGVLEAVQVPEEMRGVALKAAIGNLPPVHRDVLEYLIGHLARVVEKETQNLMTPLNLAVVFAPTIMRPSSIEREMTDMQAQRDVVRGLLEYRATVFD</sequence>
<keyword evidence="4" id="KW-0440">LIM domain</keyword>
<evidence type="ECO:0000256" key="1">
    <source>
        <dbReference type="ARBA" id="ARBA00022468"/>
    </source>
</evidence>
<dbReference type="AlphaFoldDB" id="A0A2P7YVZ0"/>
<evidence type="ECO:0000256" key="3">
    <source>
        <dbReference type="ARBA" id="ARBA00022833"/>
    </source>
</evidence>
<dbReference type="Pfam" id="PF00620">
    <property type="entry name" value="RhoGAP"/>
    <property type="match status" value="1"/>
</dbReference>
<dbReference type="CDD" id="cd09394">
    <property type="entry name" value="LIM1_Rga"/>
    <property type="match status" value="1"/>
</dbReference>
<evidence type="ECO:0000256" key="4">
    <source>
        <dbReference type="PROSITE-ProRule" id="PRU00125"/>
    </source>
</evidence>
<name>A0A2P7YVZ0_9PEZI</name>
<feature type="compositionally biased region" description="Low complexity" evidence="6">
    <location>
        <begin position="532"/>
        <end position="547"/>
    </location>
</feature>
<dbReference type="CDD" id="cd00159">
    <property type="entry name" value="RhoGAP"/>
    <property type="match status" value="1"/>
</dbReference>
<feature type="compositionally biased region" description="Polar residues" evidence="6">
    <location>
        <begin position="190"/>
        <end position="205"/>
    </location>
</feature>
<evidence type="ECO:0008006" key="11">
    <source>
        <dbReference type="Google" id="ProtNLM"/>
    </source>
</evidence>
<feature type="compositionally biased region" description="Low complexity" evidence="6">
    <location>
        <begin position="939"/>
        <end position="952"/>
    </location>
</feature>
<feature type="compositionally biased region" description="Polar residues" evidence="6">
    <location>
        <begin position="286"/>
        <end position="301"/>
    </location>
</feature>
<dbReference type="FunFam" id="1.10.555.10:FF:000043">
    <property type="entry name" value="Rho GTPase activator Rga"/>
    <property type="match status" value="1"/>
</dbReference>
<evidence type="ECO:0000259" key="7">
    <source>
        <dbReference type="PROSITE" id="PS50023"/>
    </source>
</evidence>
<organism evidence="9 10">
    <name type="scientific">Elsinoe australis</name>
    <dbReference type="NCBI Taxonomy" id="40998"/>
    <lineage>
        <taxon>Eukaryota</taxon>
        <taxon>Fungi</taxon>
        <taxon>Dikarya</taxon>
        <taxon>Ascomycota</taxon>
        <taxon>Pezizomycotina</taxon>
        <taxon>Dothideomycetes</taxon>
        <taxon>Dothideomycetidae</taxon>
        <taxon>Myriangiales</taxon>
        <taxon>Elsinoaceae</taxon>
        <taxon>Elsinoe</taxon>
    </lineage>
</organism>
<dbReference type="PROSITE" id="PS50023">
    <property type="entry name" value="LIM_DOMAIN_2"/>
    <property type="match status" value="1"/>
</dbReference>
<dbReference type="PROSITE" id="PS50238">
    <property type="entry name" value="RHOGAP"/>
    <property type="match status" value="1"/>
</dbReference>
<feature type="region of interest" description="Disordered" evidence="6">
    <location>
        <begin position="139"/>
        <end position="597"/>
    </location>
</feature>
<evidence type="ECO:0000256" key="2">
    <source>
        <dbReference type="ARBA" id="ARBA00022723"/>
    </source>
</evidence>
<dbReference type="InterPro" id="IPR001781">
    <property type="entry name" value="Znf_LIM"/>
</dbReference>
<dbReference type="GO" id="GO:0046872">
    <property type="term" value="F:metal ion binding"/>
    <property type="evidence" value="ECO:0007669"/>
    <property type="project" value="UniProtKB-KW"/>
</dbReference>
<comment type="caution">
    <text evidence="9">The sequence shown here is derived from an EMBL/GenBank/DDBJ whole genome shotgun (WGS) entry which is preliminary data.</text>
</comment>
<feature type="domain" description="LIM zinc-binding" evidence="7">
    <location>
        <begin position="22"/>
        <end position="84"/>
    </location>
</feature>
<dbReference type="SUPFAM" id="SSF48350">
    <property type="entry name" value="GTPase activation domain, GAP"/>
    <property type="match status" value="1"/>
</dbReference>
<keyword evidence="10" id="KW-1185">Reference proteome</keyword>
<evidence type="ECO:0000256" key="6">
    <source>
        <dbReference type="SAM" id="MobiDB-lite"/>
    </source>
</evidence>
<proteinExistence type="predicted"/>
<dbReference type="SMART" id="SM00324">
    <property type="entry name" value="RhoGAP"/>
    <property type="match status" value="1"/>
</dbReference>
<dbReference type="EMBL" id="NHZQ01000363">
    <property type="protein sequence ID" value="PSK40132.1"/>
    <property type="molecule type" value="Genomic_DNA"/>
</dbReference>
<dbReference type="PANTHER" id="PTHR23176">
    <property type="entry name" value="RHO/RAC/CDC GTPASE-ACTIVATING PROTEIN"/>
    <property type="match status" value="1"/>
</dbReference>
<dbReference type="FunFam" id="2.10.110.10:FF:000044">
    <property type="entry name" value="Rho GTPase activator Rga"/>
    <property type="match status" value="1"/>
</dbReference>
<dbReference type="InterPro" id="IPR008936">
    <property type="entry name" value="Rho_GTPase_activation_prot"/>
</dbReference>
<dbReference type="OrthoDB" id="79452at2759"/>
<evidence type="ECO:0000256" key="5">
    <source>
        <dbReference type="SAM" id="Coils"/>
    </source>
</evidence>
<feature type="compositionally biased region" description="Basic and acidic residues" evidence="6">
    <location>
        <begin position="449"/>
        <end position="458"/>
    </location>
</feature>
<dbReference type="Pfam" id="PF00412">
    <property type="entry name" value="LIM"/>
    <property type="match status" value="1"/>
</dbReference>
<dbReference type="Gene3D" id="2.10.110.10">
    <property type="entry name" value="Cysteine Rich Protein"/>
    <property type="match status" value="2"/>
</dbReference>
<dbReference type="Proteomes" id="UP000243723">
    <property type="component" value="Unassembled WGS sequence"/>
</dbReference>
<dbReference type="PANTHER" id="PTHR23176:SF128">
    <property type="entry name" value="RHO GTPASE-ACTIVATING PROTEIN RGD1"/>
    <property type="match status" value="1"/>
</dbReference>
<dbReference type="SMART" id="SM00132">
    <property type="entry name" value="LIM"/>
    <property type="match status" value="2"/>
</dbReference>
<dbReference type="CDD" id="cd09395">
    <property type="entry name" value="LIM2_Rga"/>
    <property type="match status" value="1"/>
</dbReference>
<feature type="region of interest" description="Disordered" evidence="6">
    <location>
        <begin position="926"/>
        <end position="966"/>
    </location>
</feature>
<feature type="compositionally biased region" description="Basic and acidic residues" evidence="6">
    <location>
        <begin position="318"/>
        <end position="349"/>
    </location>
</feature>
<dbReference type="GO" id="GO:0005938">
    <property type="term" value="C:cell cortex"/>
    <property type="evidence" value="ECO:0007669"/>
    <property type="project" value="UniProtKB-ARBA"/>
</dbReference>
<evidence type="ECO:0000313" key="9">
    <source>
        <dbReference type="EMBL" id="PSK40132.1"/>
    </source>
</evidence>
<keyword evidence="2 4" id="KW-0479">Metal-binding</keyword>
<dbReference type="GO" id="GO:0005096">
    <property type="term" value="F:GTPase activator activity"/>
    <property type="evidence" value="ECO:0007669"/>
    <property type="project" value="UniProtKB-KW"/>
</dbReference>
<dbReference type="InterPro" id="IPR050729">
    <property type="entry name" value="Rho-GAP"/>
</dbReference>
<reference evidence="9 10" key="1">
    <citation type="submission" date="2017-05" db="EMBL/GenBank/DDBJ databases">
        <title>Draft genome sequence of Elsinoe australis.</title>
        <authorList>
            <person name="Cheng Q."/>
        </authorList>
    </citation>
    <scope>NUCLEOTIDE SEQUENCE [LARGE SCALE GENOMIC DNA]</scope>
    <source>
        <strain evidence="9 10">NL1</strain>
    </source>
</reference>
<feature type="compositionally biased region" description="Basic and acidic residues" evidence="6">
    <location>
        <begin position="271"/>
        <end position="285"/>
    </location>
</feature>
<evidence type="ECO:0000259" key="8">
    <source>
        <dbReference type="PROSITE" id="PS50238"/>
    </source>
</evidence>
<keyword evidence="5" id="KW-0175">Coiled coil</keyword>
<feature type="coiled-coil region" evidence="5">
    <location>
        <begin position="674"/>
        <end position="728"/>
    </location>
</feature>
<protein>
    <recommendedName>
        <fullName evidence="11">RhoGAP-domain-containing protein</fullName>
    </recommendedName>
</protein>
<feature type="compositionally biased region" description="Basic and acidic residues" evidence="6">
    <location>
        <begin position="206"/>
        <end position="220"/>
    </location>
</feature>
<feature type="domain" description="Rho-GAP" evidence="8">
    <location>
        <begin position="1004"/>
        <end position="1184"/>
    </location>
</feature>
<dbReference type="InterPro" id="IPR000198">
    <property type="entry name" value="RhoGAP_dom"/>
</dbReference>
<dbReference type="STRING" id="40998.A0A2P7YVZ0"/>
<feature type="compositionally biased region" description="Polar residues" evidence="6">
    <location>
        <begin position="489"/>
        <end position="528"/>
    </location>
</feature>
<dbReference type="GO" id="GO:0007165">
    <property type="term" value="P:signal transduction"/>
    <property type="evidence" value="ECO:0007669"/>
    <property type="project" value="InterPro"/>
</dbReference>
<feature type="compositionally biased region" description="Polar residues" evidence="6">
    <location>
        <begin position="406"/>
        <end position="418"/>
    </location>
</feature>
<gene>
    <name evidence="9" type="ORF">B9Z65_8072</name>
</gene>
<evidence type="ECO:0000313" key="10">
    <source>
        <dbReference type="Proteomes" id="UP000243723"/>
    </source>
</evidence>
<keyword evidence="3 4" id="KW-0862">Zinc</keyword>
<dbReference type="Gene3D" id="1.10.555.10">
    <property type="entry name" value="Rho GTPase activation protein"/>
    <property type="match status" value="1"/>
</dbReference>
<dbReference type="PROSITE" id="PS00478">
    <property type="entry name" value="LIM_DOMAIN_1"/>
    <property type="match status" value="1"/>
</dbReference>
<feature type="compositionally biased region" description="Low complexity" evidence="6">
    <location>
        <begin position="355"/>
        <end position="372"/>
    </location>
</feature>
<accession>A0A2P7YVZ0</accession>
<keyword evidence="1" id="KW-0343">GTPase activation</keyword>